<dbReference type="SMART" id="SM01058">
    <property type="entry name" value="CarD_TRCF"/>
    <property type="match status" value="1"/>
</dbReference>
<dbReference type="InterPro" id="IPR048792">
    <property type="entry name" value="CarD_C"/>
</dbReference>
<dbReference type="Gene3D" id="1.20.58.1290">
    <property type="entry name" value="CarD-like, C-terminal domain"/>
    <property type="match status" value="1"/>
</dbReference>
<evidence type="ECO:0000259" key="1">
    <source>
        <dbReference type="SMART" id="SM01058"/>
    </source>
</evidence>
<evidence type="ECO:0000313" key="2">
    <source>
        <dbReference type="EMBL" id="MFO7194133.1"/>
    </source>
</evidence>
<proteinExistence type="predicted"/>
<dbReference type="STRING" id="1111738.GCA_000427905_01324"/>
<reference evidence="2 4" key="3">
    <citation type="journal article" date="2021" name="BMC Genomics">
        <title>Genome-resolved metagenome and metatranscriptome analyses of thermophilic composting reveal key bacterial players and their metabolic interactions.</title>
        <authorList>
            <person name="Braga L.P.P."/>
            <person name="Pereira R.V."/>
            <person name="Martins L.F."/>
            <person name="Moura L.M.S."/>
            <person name="Sanchez F.B."/>
            <person name="Patane J.S.L."/>
            <person name="da Silva A.M."/>
            <person name="Setubal J.C."/>
        </authorList>
    </citation>
    <scope>NUCLEOTIDE SEQUENCE [LARGE SCALE GENOMIC DNA]</scope>
    <source>
        <strain evidence="2">ZC4RG45</strain>
    </source>
</reference>
<dbReference type="Pfam" id="PF21095">
    <property type="entry name" value="CarD_C"/>
    <property type="match status" value="1"/>
</dbReference>
<dbReference type="InterPro" id="IPR052531">
    <property type="entry name" value="CarD-like_regulator"/>
</dbReference>
<organism evidence="3">
    <name type="scientific">Thermocrispum agreste</name>
    <dbReference type="NCBI Taxonomy" id="37925"/>
    <lineage>
        <taxon>Bacteria</taxon>
        <taxon>Bacillati</taxon>
        <taxon>Actinomycetota</taxon>
        <taxon>Actinomycetes</taxon>
        <taxon>Pseudonocardiales</taxon>
        <taxon>Pseudonocardiaceae</taxon>
        <taxon>Thermocrispum</taxon>
    </lineage>
</organism>
<accession>A0A2W4J7N0</accession>
<dbReference type="FunFam" id="1.20.58.1290:FF:000001">
    <property type="entry name" value="CarD family transcriptional regulator"/>
    <property type="match status" value="1"/>
</dbReference>
<dbReference type="InterPro" id="IPR036101">
    <property type="entry name" value="CarD-like/TRCF_RID_sf"/>
</dbReference>
<dbReference type="Pfam" id="PF02559">
    <property type="entry name" value="CarD_TRCF_RID"/>
    <property type="match status" value="1"/>
</dbReference>
<feature type="domain" description="CarD-like/TRCF RNAP-interacting" evidence="1">
    <location>
        <begin position="2"/>
        <end position="112"/>
    </location>
</feature>
<dbReference type="AlphaFoldDB" id="A0A2W4J7N0"/>
<dbReference type="GO" id="GO:0009303">
    <property type="term" value="P:rRNA transcription"/>
    <property type="evidence" value="ECO:0007669"/>
    <property type="project" value="TreeGrafter"/>
</dbReference>
<comment type="caution">
    <text evidence="3">The sequence shown here is derived from an EMBL/GenBank/DDBJ whole genome shotgun (WGS) entry which is preliminary data.</text>
</comment>
<dbReference type="InterPro" id="IPR003711">
    <property type="entry name" value="CarD-like/TRCF_RID"/>
</dbReference>
<dbReference type="EMBL" id="QGUI02000358">
    <property type="protein sequence ID" value="MFO7194133.1"/>
    <property type="molecule type" value="Genomic_DNA"/>
</dbReference>
<reference evidence="3" key="2">
    <citation type="submission" date="2018-05" db="EMBL/GenBank/DDBJ databases">
        <authorList>
            <person name="Lanie J.A."/>
            <person name="Ng W.-L."/>
            <person name="Kazmierczak K.M."/>
            <person name="Andrzejewski T.M."/>
            <person name="Davidsen T.M."/>
            <person name="Wayne K.J."/>
            <person name="Tettelin H."/>
            <person name="Glass J.I."/>
            <person name="Rusch D."/>
            <person name="Podicherti R."/>
            <person name="Tsui H.-C.T."/>
            <person name="Winkler M.E."/>
        </authorList>
    </citation>
    <scope>NUCLEOTIDE SEQUENCE</scope>
    <source>
        <strain evidence="3">ZC4RG45</strain>
    </source>
</reference>
<dbReference type="EMBL" id="QGUI01000588">
    <property type="protein sequence ID" value="PZM94431.1"/>
    <property type="molecule type" value="Genomic_DNA"/>
</dbReference>
<reference evidence="2" key="1">
    <citation type="submission" date="2018-05" db="EMBL/GenBank/DDBJ databases">
        <authorList>
            <person name="Moura L."/>
            <person name="Setubal J.C."/>
        </authorList>
    </citation>
    <scope>NUCLEOTIDE SEQUENCE</scope>
    <source>
        <strain evidence="2">ZC4RG45</strain>
    </source>
</reference>
<evidence type="ECO:0000313" key="4">
    <source>
        <dbReference type="Proteomes" id="UP000249324"/>
    </source>
</evidence>
<dbReference type="Proteomes" id="UP000249324">
    <property type="component" value="Unassembled WGS sequence"/>
</dbReference>
<name>A0A2W4J7N0_9PSEU</name>
<dbReference type="Gene3D" id="2.40.10.170">
    <property type="match status" value="1"/>
</dbReference>
<dbReference type="PANTHER" id="PTHR38447">
    <property type="entry name" value="TRANSCRIPTION FACTOR YDEB-RELATED"/>
    <property type="match status" value="1"/>
</dbReference>
<dbReference type="InterPro" id="IPR042215">
    <property type="entry name" value="CarD-like_C"/>
</dbReference>
<protein>
    <submittedName>
        <fullName evidence="3">CarD family transcriptional regulator</fullName>
    </submittedName>
</protein>
<dbReference type="SUPFAM" id="SSF141259">
    <property type="entry name" value="CarD-like"/>
    <property type="match status" value="1"/>
</dbReference>
<reference evidence="2" key="4">
    <citation type="submission" date="2023-08" db="EMBL/GenBank/DDBJ databases">
        <authorList>
            <person name="Guima S.E.S."/>
            <person name="Martins L.F."/>
            <person name="Silva A.M."/>
            <person name="Setubal J.C."/>
        </authorList>
    </citation>
    <scope>NUCLEOTIDE SEQUENCE</scope>
    <source>
        <strain evidence="2">ZC4RG45</strain>
    </source>
</reference>
<dbReference type="PANTHER" id="PTHR38447:SF1">
    <property type="entry name" value="RNA POLYMERASE-BINDING TRANSCRIPTION FACTOR CARD"/>
    <property type="match status" value="1"/>
</dbReference>
<gene>
    <name evidence="2" type="ORF">DIU77_017970</name>
    <name evidence="3" type="ORF">DIU77_14230</name>
</gene>
<evidence type="ECO:0000313" key="3">
    <source>
        <dbReference type="EMBL" id="PZM94431.1"/>
    </source>
</evidence>
<sequence length="176" mass="19242">MAFKVGETVVYPHHGAALIEAIETRVIKGEEKQYLVLKVAQGDLTVRVPADNAEIVGVRDVVGQDGLNRVFDVLRAPHTEEPTNWSRRYKANLEKLASGDVNKVAEVVRDLWRREKDRGLSAGEKRMLAKARQILVSELALAEGTDEEKAEGLLDEVLATADETSDAKPVGAGIDS</sequence>